<evidence type="ECO:0000256" key="6">
    <source>
        <dbReference type="SAM" id="Phobius"/>
    </source>
</evidence>
<dbReference type="RefSeq" id="WP_083994370.1">
    <property type="nucleotide sequence ID" value="NZ_AP025464.1"/>
</dbReference>
<dbReference type="PANTHER" id="PTHR30086">
    <property type="entry name" value="ARGININE EXPORTER PROTEIN ARGO"/>
    <property type="match status" value="1"/>
</dbReference>
<feature type="transmembrane region" description="Helical" evidence="6">
    <location>
        <begin position="69"/>
        <end position="86"/>
    </location>
</feature>
<evidence type="ECO:0000256" key="3">
    <source>
        <dbReference type="ARBA" id="ARBA00022692"/>
    </source>
</evidence>
<dbReference type="Proteomes" id="UP000092819">
    <property type="component" value="Unassembled WGS sequence"/>
</dbReference>
<proteinExistence type="predicted"/>
<dbReference type="GO" id="GO:0015171">
    <property type="term" value="F:amino acid transmembrane transporter activity"/>
    <property type="evidence" value="ECO:0007669"/>
    <property type="project" value="TreeGrafter"/>
</dbReference>
<evidence type="ECO:0000313" key="7">
    <source>
        <dbReference type="EMBL" id="SBT14916.1"/>
    </source>
</evidence>
<keyword evidence="3 6" id="KW-0812">Transmembrane</keyword>
<feature type="transmembrane region" description="Helical" evidence="6">
    <location>
        <begin position="155"/>
        <end position="175"/>
    </location>
</feature>
<dbReference type="Pfam" id="PF01810">
    <property type="entry name" value="LysE"/>
    <property type="match status" value="1"/>
</dbReference>
<keyword evidence="5 6" id="KW-0472">Membrane</keyword>
<reference evidence="8" key="1">
    <citation type="submission" date="2016-06" db="EMBL/GenBank/DDBJ databases">
        <authorList>
            <person name="Rodrigo-Torres L."/>
            <person name="Arahal D.R."/>
        </authorList>
    </citation>
    <scope>NUCLEOTIDE SEQUENCE [LARGE SCALE GENOMIC DNA]</scope>
    <source>
        <strain evidence="8">CECT 7224</strain>
    </source>
</reference>
<evidence type="ECO:0000256" key="2">
    <source>
        <dbReference type="ARBA" id="ARBA00022475"/>
    </source>
</evidence>
<evidence type="ECO:0000313" key="8">
    <source>
        <dbReference type="Proteomes" id="UP000092819"/>
    </source>
</evidence>
<gene>
    <name evidence="7" type="primary">rhtC_3</name>
    <name evidence="7" type="ORF">VCE7224_03693</name>
</gene>
<feature type="transmembrane region" description="Helical" evidence="6">
    <location>
        <begin position="6"/>
        <end position="26"/>
    </location>
</feature>
<keyword evidence="4 6" id="KW-1133">Transmembrane helix</keyword>
<dbReference type="EMBL" id="FLQZ01000096">
    <property type="protein sequence ID" value="SBT14916.1"/>
    <property type="molecule type" value="Genomic_DNA"/>
</dbReference>
<evidence type="ECO:0000256" key="4">
    <source>
        <dbReference type="ARBA" id="ARBA00022989"/>
    </source>
</evidence>
<evidence type="ECO:0000256" key="5">
    <source>
        <dbReference type="ARBA" id="ARBA00023136"/>
    </source>
</evidence>
<dbReference type="PANTHER" id="PTHR30086:SF20">
    <property type="entry name" value="ARGININE EXPORTER PROTEIN ARGO-RELATED"/>
    <property type="match status" value="1"/>
</dbReference>
<dbReference type="GO" id="GO:0005886">
    <property type="term" value="C:plasma membrane"/>
    <property type="evidence" value="ECO:0007669"/>
    <property type="project" value="UniProtKB-SubCell"/>
</dbReference>
<keyword evidence="2" id="KW-1003">Cell membrane</keyword>
<feature type="transmembrane region" description="Helical" evidence="6">
    <location>
        <begin position="38"/>
        <end position="63"/>
    </location>
</feature>
<dbReference type="PIRSF" id="PIRSF006324">
    <property type="entry name" value="LeuE"/>
    <property type="match status" value="1"/>
</dbReference>
<evidence type="ECO:0000256" key="1">
    <source>
        <dbReference type="ARBA" id="ARBA00004651"/>
    </source>
</evidence>
<accession>A0A1C3JI94</accession>
<sequence length="208" mass="22584">MAELFTFFMIALVLVISPGANLVLLLKTVSTKGRNAGLLNVSGFVLAAFIHGTLAILGLSQVIIKSAELFFVVKAVGSIYLAYLGAKMIYQTFIVKDLNTSTTAVYQGDQSSFKSFSEGFLTQMLNPKGTLFYISVFPQFINFDSFVYADAFALISIHAALMITWFGAVCFMISKVKNLGQGAIGRWVQRCCGSALLVFGALLLRPTT</sequence>
<keyword evidence="8" id="KW-1185">Reference proteome</keyword>
<comment type="subcellular location">
    <subcellularLocation>
        <location evidence="1">Cell membrane</location>
        <topology evidence="1">Multi-pass membrane protein</topology>
    </subcellularLocation>
</comment>
<protein>
    <submittedName>
        <fullName evidence="7">Threonine efflux protein</fullName>
    </submittedName>
</protein>
<feature type="transmembrane region" description="Helical" evidence="6">
    <location>
        <begin position="130"/>
        <end position="149"/>
    </location>
</feature>
<organism evidence="7 8">
    <name type="scientific">Vibrio celticus</name>
    <dbReference type="NCBI Taxonomy" id="446372"/>
    <lineage>
        <taxon>Bacteria</taxon>
        <taxon>Pseudomonadati</taxon>
        <taxon>Pseudomonadota</taxon>
        <taxon>Gammaproteobacteria</taxon>
        <taxon>Vibrionales</taxon>
        <taxon>Vibrionaceae</taxon>
        <taxon>Vibrio</taxon>
    </lineage>
</organism>
<name>A0A1C3JI94_9VIBR</name>
<dbReference type="InterPro" id="IPR001123">
    <property type="entry name" value="LeuE-type"/>
</dbReference>
<dbReference type="AlphaFoldDB" id="A0A1C3JI94"/>